<dbReference type="InterPro" id="IPR021720">
    <property type="entry name" value="Malectin_dom"/>
</dbReference>
<evidence type="ECO:0000256" key="8">
    <source>
        <dbReference type="SAM" id="Coils"/>
    </source>
</evidence>
<reference evidence="11 12" key="1">
    <citation type="journal article" date="2021" name="Nat. Plants">
        <title>The Taxus genome provides insights into paclitaxel biosynthesis.</title>
        <authorList>
            <person name="Xiong X."/>
            <person name="Gou J."/>
            <person name="Liao Q."/>
            <person name="Li Y."/>
            <person name="Zhou Q."/>
            <person name="Bi G."/>
            <person name="Li C."/>
            <person name="Du R."/>
            <person name="Wang X."/>
            <person name="Sun T."/>
            <person name="Guo L."/>
            <person name="Liang H."/>
            <person name="Lu P."/>
            <person name="Wu Y."/>
            <person name="Zhang Z."/>
            <person name="Ro D.K."/>
            <person name="Shang Y."/>
            <person name="Huang S."/>
            <person name="Yan J."/>
        </authorList>
    </citation>
    <scope>NUCLEOTIDE SEQUENCE [LARGE SCALE GENOMIC DNA]</scope>
    <source>
        <strain evidence="11">Ta-2019</strain>
    </source>
</reference>
<dbReference type="GO" id="GO:0007018">
    <property type="term" value="P:microtubule-based movement"/>
    <property type="evidence" value="ECO:0007669"/>
    <property type="project" value="InterPro"/>
</dbReference>
<dbReference type="Proteomes" id="UP000824469">
    <property type="component" value="Unassembled WGS sequence"/>
</dbReference>
<dbReference type="PROSITE" id="PS50067">
    <property type="entry name" value="KINESIN_MOTOR_2"/>
    <property type="match status" value="1"/>
</dbReference>
<evidence type="ECO:0000313" key="12">
    <source>
        <dbReference type="Proteomes" id="UP000824469"/>
    </source>
</evidence>
<keyword evidence="3 7" id="KW-0547">Nucleotide-binding</keyword>
<evidence type="ECO:0000256" key="9">
    <source>
        <dbReference type="SAM" id="MobiDB-lite"/>
    </source>
</evidence>
<dbReference type="GO" id="GO:0005874">
    <property type="term" value="C:microtubule"/>
    <property type="evidence" value="ECO:0007669"/>
    <property type="project" value="UniProtKB-KW"/>
</dbReference>
<dbReference type="PROSITE" id="PS00411">
    <property type="entry name" value="KINESIN_MOTOR_1"/>
    <property type="match status" value="1"/>
</dbReference>
<feature type="coiled-coil region" evidence="8">
    <location>
        <begin position="292"/>
        <end position="326"/>
    </location>
</feature>
<evidence type="ECO:0000256" key="1">
    <source>
        <dbReference type="ARBA" id="ARBA00010899"/>
    </source>
</evidence>
<dbReference type="PANTHER" id="PTHR47972:SF35">
    <property type="entry name" value="KINESIN-LIKE PROTEIN KIN-14Q"/>
    <property type="match status" value="1"/>
</dbReference>
<keyword evidence="6 7" id="KW-0505">Motor protein</keyword>
<sequence>FEDLANGAPAASSSDDHNNQHFSLQESPDDLIGLSIMRLQAENEDIQSGIEHPHGISEEISTSCSDEDLDIDLDDPVLCRTGLRLFTCNGKMELNQEDVILSINAGGRALKDNLLGLAFEDDMCFSGGDVLRTEENIAEEGPCVYQSARYGEFCYTIEGLTVGDYFVDLHFAEIVFTNGPPGMRVFDVLIQHHKILSELDIYARVGSNTPLILMDARAKITEHGTLTVRFQSVIGSPILCGICIRKAPSLLGSEIEPHIVGCRESLKRSLDVAKGNAIEEVANVQLERAASGKNLQRRVRRKTANCVEYEKKIEELTSEYELKKNECHEAWMSLNDSNRQLEMLRIELDRKSFFLQSLEQAVEGQSSQLTELQDKYEREKKLLATSVHDLKAQIQILKRGYIILSEEAHNCVSAIPDLSRMTSAVQALVLQCEDLKTKYTHENMERKKLYNKVLELKGNIRVFCRCRPLSSEEISAGASSVAEFDIAKENELCIRINGTSKKAFKFDRVFTPQDDQVAVFADTAPVAVSVLDGYNVCIFAYGQTGTGKTFTMEGTEENRGVNYRTLEELFRVANERNGLFAYDISVSVLEVYNEQIRDLLASPPHQGQIVKKLEIKQVAEGVHHVPGLVEAQVHTMGEVWEVLQTGSSARAVGSTNANDHSSRSHCILCVMVKGESLVSGECTRSKLWLVDLAGSERIAKTDVQGDRLKEAQSINKSLSALGDVISALATKSTHIPYRNSKLTHLLQDSLGGDSKTLMFVQISPNESDSGETLSSLNFATRVRGIELGPPKKQLDSSELLKYKQMFDKAKQEGRVKDDMIKKMEENTQNLDVKLKGREQLCRTLQETVKELEEQLETKLKEQRQQSEIESMQYVEKLEEREQMCINLEEKVKELEGLLESKIKENKLLPQKLSEKPPIVLHIDSRSMIENTPTMDNNSPVDPLTENTFRLSLKDNVIAGLKMQQQSERKSMQYVEKLEAREHIYKNLEEQVRELEEQIECKENNQPSVVHQSEDWGYKTEYTAFRTDPLKENKFRVASKCNAIAGNTMKRERESLTKMDIIASSAYHSIVQKEDNGQLDDLPSKTLPKAIGRASCPMVRRAPVTSTMRRVTVLPLPVRKNDLSEPTVLDKNGGMGISGDQQCDNNARRLNPSNNLNRVRNGIHSKVQFRGSNVLEDRKKRKEKQITTSNEEITVNASVTLMPGEQNLHSVENGRLKPPLTSVRTFGKGN</sequence>
<dbReference type="InterPro" id="IPR019821">
    <property type="entry name" value="Kinesin_motor_CS"/>
</dbReference>
<feature type="region of interest" description="Disordered" evidence="9">
    <location>
        <begin position="1210"/>
        <end position="1229"/>
    </location>
</feature>
<dbReference type="InterPro" id="IPR027640">
    <property type="entry name" value="Kinesin-like_fam"/>
</dbReference>
<organism evidence="11 12">
    <name type="scientific">Taxus chinensis</name>
    <name type="common">Chinese yew</name>
    <name type="synonym">Taxus wallichiana var. chinensis</name>
    <dbReference type="NCBI Taxonomy" id="29808"/>
    <lineage>
        <taxon>Eukaryota</taxon>
        <taxon>Viridiplantae</taxon>
        <taxon>Streptophyta</taxon>
        <taxon>Embryophyta</taxon>
        <taxon>Tracheophyta</taxon>
        <taxon>Spermatophyta</taxon>
        <taxon>Pinopsida</taxon>
        <taxon>Pinidae</taxon>
        <taxon>Conifers II</taxon>
        <taxon>Cupressales</taxon>
        <taxon>Taxaceae</taxon>
        <taxon>Taxus</taxon>
    </lineage>
</organism>
<feature type="coiled-coil region" evidence="8">
    <location>
        <begin position="355"/>
        <end position="382"/>
    </location>
</feature>
<feature type="region of interest" description="Disordered" evidence="9">
    <location>
        <begin position="1"/>
        <end position="24"/>
    </location>
</feature>
<feature type="non-terminal residue" evidence="11">
    <location>
        <position position="1229"/>
    </location>
</feature>
<evidence type="ECO:0000259" key="10">
    <source>
        <dbReference type="PROSITE" id="PS50067"/>
    </source>
</evidence>
<dbReference type="InterPro" id="IPR001752">
    <property type="entry name" value="Kinesin_motor_dom"/>
</dbReference>
<dbReference type="PRINTS" id="PR00380">
    <property type="entry name" value="KINESINHEAVY"/>
</dbReference>
<feature type="binding site" evidence="7">
    <location>
        <begin position="542"/>
        <end position="549"/>
    </location>
    <ligand>
        <name>ATP</name>
        <dbReference type="ChEBI" id="CHEBI:30616"/>
    </ligand>
</feature>
<evidence type="ECO:0000313" key="11">
    <source>
        <dbReference type="EMBL" id="KAH9313775.1"/>
    </source>
</evidence>
<keyword evidence="12" id="KW-1185">Reference proteome</keyword>
<dbReference type="FunFam" id="3.40.850.10:FF:000057">
    <property type="entry name" value="kinesin-like protein KIN-14R"/>
    <property type="match status" value="1"/>
</dbReference>
<gene>
    <name evidence="11" type="ORF">KI387_022402</name>
</gene>
<dbReference type="GO" id="GO:0008017">
    <property type="term" value="F:microtubule binding"/>
    <property type="evidence" value="ECO:0007669"/>
    <property type="project" value="InterPro"/>
</dbReference>
<dbReference type="Gene3D" id="2.60.120.430">
    <property type="entry name" value="Galactose-binding lectin"/>
    <property type="match status" value="1"/>
</dbReference>
<dbReference type="InterPro" id="IPR027417">
    <property type="entry name" value="P-loop_NTPase"/>
</dbReference>
<dbReference type="Gene3D" id="3.40.850.10">
    <property type="entry name" value="Kinesin motor domain"/>
    <property type="match status" value="1"/>
</dbReference>
<evidence type="ECO:0000256" key="3">
    <source>
        <dbReference type="ARBA" id="ARBA00022741"/>
    </source>
</evidence>
<dbReference type="SUPFAM" id="SSF52540">
    <property type="entry name" value="P-loop containing nucleoside triphosphate hydrolases"/>
    <property type="match status" value="1"/>
</dbReference>
<name>A0AA38L9X9_TAXCH</name>
<dbReference type="CDD" id="cd01366">
    <property type="entry name" value="KISc_C_terminal"/>
    <property type="match status" value="1"/>
</dbReference>
<evidence type="ECO:0000256" key="7">
    <source>
        <dbReference type="PROSITE-ProRule" id="PRU00283"/>
    </source>
</evidence>
<dbReference type="PANTHER" id="PTHR47972">
    <property type="entry name" value="KINESIN-LIKE PROTEIN KLP-3"/>
    <property type="match status" value="1"/>
</dbReference>
<evidence type="ECO:0000256" key="4">
    <source>
        <dbReference type="ARBA" id="ARBA00022840"/>
    </source>
</evidence>
<evidence type="ECO:0000256" key="5">
    <source>
        <dbReference type="ARBA" id="ARBA00023054"/>
    </source>
</evidence>
<comment type="similarity">
    <text evidence="1">Belongs to the TRAFAC class myosin-kinesin ATPase superfamily. Kinesin family. KIN-14 subfamily.</text>
</comment>
<comment type="caution">
    <text evidence="11">The sequence shown here is derived from an EMBL/GenBank/DDBJ whole genome shotgun (WGS) entry which is preliminary data.</text>
</comment>
<dbReference type="GO" id="GO:0005524">
    <property type="term" value="F:ATP binding"/>
    <property type="evidence" value="ECO:0007669"/>
    <property type="project" value="UniProtKB-UniRule"/>
</dbReference>
<feature type="coiled-coil region" evidence="8">
    <location>
        <begin position="977"/>
        <end position="1004"/>
    </location>
</feature>
<protein>
    <recommendedName>
        <fullName evidence="10">Kinesin motor domain-containing protein</fullName>
    </recommendedName>
</protein>
<dbReference type="GO" id="GO:0003777">
    <property type="term" value="F:microtubule motor activity"/>
    <property type="evidence" value="ECO:0007669"/>
    <property type="project" value="InterPro"/>
</dbReference>
<dbReference type="OMA" id="DECYQSW"/>
<proteinExistence type="inferred from homology"/>
<keyword evidence="4 7" id="KW-0067">ATP-binding</keyword>
<dbReference type="AlphaFoldDB" id="A0AA38L9X9"/>
<dbReference type="SMART" id="SM00129">
    <property type="entry name" value="KISc"/>
    <property type="match status" value="1"/>
</dbReference>
<keyword evidence="5 8" id="KW-0175">Coiled coil</keyword>
<keyword evidence="2" id="KW-0493">Microtubule</keyword>
<evidence type="ECO:0000256" key="2">
    <source>
        <dbReference type="ARBA" id="ARBA00022701"/>
    </source>
</evidence>
<feature type="domain" description="Kinesin motor" evidence="10">
    <location>
        <begin position="459"/>
        <end position="785"/>
    </location>
</feature>
<feature type="non-terminal residue" evidence="11">
    <location>
        <position position="1"/>
    </location>
</feature>
<evidence type="ECO:0000256" key="6">
    <source>
        <dbReference type="ARBA" id="ARBA00023175"/>
    </source>
</evidence>
<dbReference type="Pfam" id="PF00225">
    <property type="entry name" value="Kinesin"/>
    <property type="match status" value="1"/>
</dbReference>
<dbReference type="EMBL" id="JAHRHJ020000005">
    <property type="protein sequence ID" value="KAH9313775.1"/>
    <property type="molecule type" value="Genomic_DNA"/>
</dbReference>
<dbReference type="Pfam" id="PF11721">
    <property type="entry name" value="Malectin"/>
    <property type="match status" value="1"/>
</dbReference>
<dbReference type="InterPro" id="IPR036961">
    <property type="entry name" value="Kinesin_motor_dom_sf"/>
</dbReference>
<accession>A0AA38L9X9</accession>
<feature type="coiled-coil region" evidence="8">
    <location>
        <begin position="834"/>
        <end position="904"/>
    </location>
</feature>